<dbReference type="EMBL" id="SRLO01000388">
    <property type="protein sequence ID" value="TNN58148.1"/>
    <property type="molecule type" value="Genomic_DNA"/>
</dbReference>
<feature type="region of interest" description="Disordered" evidence="1">
    <location>
        <begin position="54"/>
        <end position="79"/>
    </location>
</feature>
<accession>A0A4Z2GX38</accession>
<feature type="compositionally biased region" description="Low complexity" evidence="1">
    <location>
        <begin position="63"/>
        <end position="79"/>
    </location>
</feature>
<protein>
    <submittedName>
        <fullName evidence="2">Uncharacterized protein</fullName>
    </submittedName>
</protein>
<proteinExistence type="predicted"/>
<organism evidence="2 3">
    <name type="scientific">Liparis tanakae</name>
    <name type="common">Tanaka's snailfish</name>
    <dbReference type="NCBI Taxonomy" id="230148"/>
    <lineage>
        <taxon>Eukaryota</taxon>
        <taxon>Metazoa</taxon>
        <taxon>Chordata</taxon>
        <taxon>Craniata</taxon>
        <taxon>Vertebrata</taxon>
        <taxon>Euteleostomi</taxon>
        <taxon>Actinopterygii</taxon>
        <taxon>Neopterygii</taxon>
        <taxon>Teleostei</taxon>
        <taxon>Neoteleostei</taxon>
        <taxon>Acanthomorphata</taxon>
        <taxon>Eupercaria</taxon>
        <taxon>Perciformes</taxon>
        <taxon>Cottioidei</taxon>
        <taxon>Cottales</taxon>
        <taxon>Liparidae</taxon>
        <taxon>Liparis</taxon>
    </lineage>
</organism>
<evidence type="ECO:0000313" key="2">
    <source>
        <dbReference type="EMBL" id="TNN58148.1"/>
    </source>
</evidence>
<name>A0A4Z2GX38_9TELE</name>
<evidence type="ECO:0000256" key="1">
    <source>
        <dbReference type="SAM" id="MobiDB-lite"/>
    </source>
</evidence>
<keyword evidence="3" id="KW-1185">Reference proteome</keyword>
<reference evidence="2 3" key="1">
    <citation type="submission" date="2019-03" db="EMBL/GenBank/DDBJ databases">
        <title>First draft genome of Liparis tanakae, snailfish: a comprehensive survey of snailfish specific genes.</title>
        <authorList>
            <person name="Kim W."/>
            <person name="Song I."/>
            <person name="Jeong J.-H."/>
            <person name="Kim D."/>
            <person name="Kim S."/>
            <person name="Ryu S."/>
            <person name="Song J.Y."/>
            <person name="Lee S.K."/>
        </authorList>
    </citation>
    <scope>NUCLEOTIDE SEQUENCE [LARGE SCALE GENOMIC DNA]</scope>
    <source>
        <tissue evidence="2">Muscle</tissue>
    </source>
</reference>
<comment type="caution">
    <text evidence="2">The sequence shown here is derived from an EMBL/GenBank/DDBJ whole genome shotgun (WGS) entry which is preliminary data.</text>
</comment>
<evidence type="ECO:0000313" key="3">
    <source>
        <dbReference type="Proteomes" id="UP000314294"/>
    </source>
</evidence>
<dbReference type="AlphaFoldDB" id="A0A4Z2GX38"/>
<sequence>MTSRVAWWNTICGGFSKLGAQGEAPGFSRSLRYGTRLYSFRTNSQSRSGMVRLASVPRHSRTHSSSSSSARISAARSPT</sequence>
<dbReference type="Proteomes" id="UP000314294">
    <property type="component" value="Unassembled WGS sequence"/>
</dbReference>
<gene>
    <name evidence="2" type="ORF">EYF80_031671</name>
</gene>